<keyword evidence="7 11" id="KW-0560">Oxidoreductase</keyword>
<proteinExistence type="evidence at transcript level"/>
<evidence type="ECO:0000313" key="14">
    <source>
        <dbReference type="EMBL" id="AAK16730.1"/>
    </source>
</evidence>
<evidence type="ECO:0000256" key="2">
    <source>
        <dbReference type="ARBA" id="ARBA00005073"/>
    </source>
</evidence>
<dbReference type="UniPathway" id="UPA00251">
    <property type="reaction ID" value="UER00324"/>
</dbReference>
<dbReference type="AlphaFoldDB" id="Q9ATG6"/>
<name>Q9ATG6_9CHLO</name>
<evidence type="ECO:0000256" key="1">
    <source>
        <dbReference type="ARBA" id="ARBA00002600"/>
    </source>
</evidence>
<dbReference type="Gene3D" id="3.50.50.60">
    <property type="entry name" value="FAD/NAD(P)-binding domain"/>
    <property type="match status" value="1"/>
</dbReference>
<dbReference type="InterPro" id="IPR002937">
    <property type="entry name" value="Amino_oxidase"/>
</dbReference>
<evidence type="ECO:0000259" key="13">
    <source>
        <dbReference type="Pfam" id="PF01593"/>
    </source>
</evidence>
<evidence type="ECO:0000256" key="9">
    <source>
        <dbReference type="ARBA" id="ARBA00023244"/>
    </source>
</evidence>
<keyword evidence="5 11" id="KW-0285">Flavoprotein</keyword>
<accession>Q9ATG6</accession>
<dbReference type="PANTHER" id="PTHR42923">
    <property type="entry name" value="PROTOPORPHYRINOGEN OXIDASE"/>
    <property type="match status" value="1"/>
</dbReference>
<evidence type="ECO:0000256" key="10">
    <source>
        <dbReference type="ARBA" id="ARBA00047554"/>
    </source>
</evidence>
<dbReference type="NCBIfam" id="TIGR00562">
    <property type="entry name" value="proto_IX_ox"/>
    <property type="match status" value="1"/>
</dbReference>
<organism evidence="14">
    <name type="scientific">Polytomella sp. Pringsheim 198.80</name>
    <dbReference type="NCBI Taxonomy" id="37502"/>
    <lineage>
        <taxon>Eukaryota</taxon>
        <taxon>Viridiplantae</taxon>
        <taxon>Chlorophyta</taxon>
        <taxon>core chlorophytes</taxon>
        <taxon>Chlorophyceae</taxon>
        <taxon>CS clade</taxon>
        <taxon>Chlamydomonadales</taxon>
        <taxon>Chlamydomonadaceae</taxon>
        <taxon>Polytomella</taxon>
    </lineage>
</organism>
<evidence type="ECO:0000256" key="7">
    <source>
        <dbReference type="ARBA" id="ARBA00023002"/>
    </source>
</evidence>
<evidence type="ECO:0000256" key="12">
    <source>
        <dbReference type="SAM" id="MobiDB-lite"/>
    </source>
</evidence>
<feature type="region of interest" description="Disordered" evidence="12">
    <location>
        <begin position="249"/>
        <end position="278"/>
    </location>
</feature>
<evidence type="ECO:0000256" key="11">
    <source>
        <dbReference type="RuleBase" id="RU367069"/>
    </source>
</evidence>
<sequence length="577" mass="62086">MSSSALRLLCGRTSFFNLCQKYPPSFLSQLSTLNFSTHSPFDSTYDVVVVGAGISGLSTAQALSIQHKIDNVLVTEADHRVGGKITTKRNKDFLWEEGPNSCLMNDALYRAARDAGVESKILSADPKLPRWILWGRRLRVAPIGSYALKSDLLSTQGLLRAIRGVTGFGVSPAPPKGQEESVEGFVRRTLGDEIFERLVEPFCSGVYAGDPSKLSMRAAFGKLVEFEETGDGSLLRGVFRYVMNKRRERRTGGAKDGDTVPLNETAKAPKSSSGPTVSSFEGGIEILPKAIAQKLGDRVRLGLRLVRIDPTQLADGTTAYRLSYRRMSHQGDDDSSRTAGAVPRTAEGDVAAGDEDAVVEVVAKKVVLTTPAFDAADILSRSGLVAAANPLKEVDYPPVALVVLSYDVDSISAIHRVSHVAHGLSGFGQLHPRPEGLRTLGTIYGSTLFPNRSPVARTTLLNFVGGSTDRAVGSADPMALAMEVDLDLKKSGLIREGAAKPEVLGVKVYPKAIPQFDIGHLDRVEKAKMMLKNERGGADWSGVKLAGNYVCGVAVGRCIEFGFEIAENLAQELARKK</sequence>
<dbReference type="InterPro" id="IPR050464">
    <property type="entry name" value="Zeta_carotene_desat/Oxidored"/>
</dbReference>
<comment type="function">
    <text evidence="1 11">Catalyzes the 6-electron oxidation of protoporphyrinogen-IX to form protoporphyrin-IX.</text>
</comment>
<protein>
    <recommendedName>
        <fullName evidence="4 11">Protoporphyrinogen oxidase</fullName>
        <ecNumber evidence="4 11">1.3.3.4</ecNumber>
    </recommendedName>
</protein>
<dbReference type="GO" id="GO:0004729">
    <property type="term" value="F:oxygen-dependent protoporphyrinogen oxidase activity"/>
    <property type="evidence" value="ECO:0007669"/>
    <property type="project" value="UniProtKB-UniRule"/>
</dbReference>
<evidence type="ECO:0000256" key="6">
    <source>
        <dbReference type="ARBA" id="ARBA00022827"/>
    </source>
</evidence>
<comment type="cofactor">
    <cofactor evidence="11">
        <name>FAD</name>
        <dbReference type="ChEBI" id="CHEBI:57692"/>
    </cofactor>
    <text evidence="11">Binds 1 FAD per subunit.</text>
</comment>
<dbReference type="GO" id="GO:0009534">
    <property type="term" value="C:chloroplast thylakoid"/>
    <property type="evidence" value="ECO:0007669"/>
    <property type="project" value="TreeGrafter"/>
</dbReference>
<dbReference type="PANTHER" id="PTHR42923:SF3">
    <property type="entry name" value="PROTOPORPHYRINOGEN OXIDASE"/>
    <property type="match status" value="1"/>
</dbReference>
<comment type="subcellular location">
    <subcellularLocation>
        <location evidence="11">Plastid</location>
        <location evidence="11">Chloroplast</location>
    </subcellularLocation>
</comment>
<keyword evidence="9 11" id="KW-0627">Porphyrin biosynthesis</keyword>
<dbReference type="InterPro" id="IPR036188">
    <property type="entry name" value="FAD/NAD-bd_sf"/>
</dbReference>
<comment type="similarity">
    <text evidence="3 11">Belongs to the protoporphyrinogen/coproporphyrinogen oxidase family. Protoporphyrinogen oxidase subfamily.</text>
</comment>
<keyword evidence="6 11" id="KW-0274">FAD</keyword>
<dbReference type="EMBL" id="AF332964">
    <property type="protein sequence ID" value="AAK16730.1"/>
    <property type="molecule type" value="mRNA"/>
</dbReference>
<evidence type="ECO:0000256" key="5">
    <source>
        <dbReference type="ARBA" id="ARBA00022630"/>
    </source>
</evidence>
<feature type="region of interest" description="Disordered" evidence="12">
    <location>
        <begin position="327"/>
        <end position="348"/>
    </location>
</feature>
<dbReference type="InterPro" id="IPR004572">
    <property type="entry name" value="Protoporphyrinogen_oxidase"/>
</dbReference>
<comment type="catalytic activity">
    <reaction evidence="10 11">
        <text>protoporphyrinogen IX + 3 O2 = protoporphyrin IX + 3 H2O2</text>
        <dbReference type="Rhea" id="RHEA:25576"/>
        <dbReference type="ChEBI" id="CHEBI:15379"/>
        <dbReference type="ChEBI" id="CHEBI:16240"/>
        <dbReference type="ChEBI" id="CHEBI:57306"/>
        <dbReference type="ChEBI" id="CHEBI:57307"/>
        <dbReference type="EC" id="1.3.3.4"/>
    </reaction>
</comment>
<dbReference type="Pfam" id="PF01593">
    <property type="entry name" value="Amino_oxidase"/>
    <property type="match status" value="1"/>
</dbReference>
<keyword evidence="8 11" id="KW-0350">Heme biosynthesis</keyword>
<evidence type="ECO:0000256" key="4">
    <source>
        <dbReference type="ARBA" id="ARBA00012867"/>
    </source>
</evidence>
<dbReference type="EC" id="1.3.3.4" evidence="4 11"/>
<evidence type="ECO:0000256" key="3">
    <source>
        <dbReference type="ARBA" id="ARBA00010551"/>
    </source>
</evidence>
<dbReference type="SUPFAM" id="SSF54373">
    <property type="entry name" value="FAD-linked reductases, C-terminal domain"/>
    <property type="match status" value="1"/>
</dbReference>
<dbReference type="SUPFAM" id="SSF51905">
    <property type="entry name" value="FAD/NAD(P)-binding domain"/>
    <property type="match status" value="1"/>
</dbReference>
<dbReference type="GO" id="GO:0006782">
    <property type="term" value="P:protoporphyrinogen IX biosynthetic process"/>
    <property type="evidence" value="ECO:0007669"/>
    <property type="project" value="UniProtKB-UniRule"/>
</dbReference>
<comment type="pathway">
    <text evidence="2 11">Porphyrin-containing compound metabolism; protoporphyrin-IX biosynthesis; protoporphyrin-IX from protoporphyrinogen-IX: step 1/1.</text>
</comment>
<reference evidence="14" key="1">
    <citation type="journal article" date="2005" name="Eukaryot. Cell">
        <title>Enzymes of the heme biosynthetic pathway in the nonphotosynthetic alga Polytomella sp.</title>
        <authorList>
            <person name="Atteia A."/>
            <person name="van Lis R."/>
            <person name="Beale S.I."/>
        </authorList>
    </citation>
    <scope>NUCLEOTIDE SEQUENCE</scope>
</reference>
<feature type="domain" description="Amine oxidase" evidence="13">
    <location>
        <begin position="54"/>
        <end position="568"/>
    </location>
</feature>
<evidence type="ECO:0000256" key="8">
    <source>
        <dbReference type="ARBA" id="ARBA00023133"/>
    </source>
</evidence>